<dbReference type="InterPro" id="IPR002035">
    <property type="entry name" value="VWF_A"/>
</dbReference>
<dbReference type="InterPro" id="IPR002881">
    <property type="entry name" value="DUF58"/>
</dbReference>
<dbReference type="AlphaFoldDB" id="A0A512MC92"/>
<dbReference type="Pfam" id="PF01882">
    <property type="entry name" value="DUF58"/>
    <property type="match status" value="1"/>
</dbReference>
<keyword evidence="3" id="KW-1185">Reference proteome</keyword>
<comment type="caution">
    <text evidence="2">The sequence shown here is derived from an EMBL/GenBank/DDBJ whole genome shotgun (WGS) entry which is preliminary data.</text>
</comment>
<dbReference type="SMART" id="SM00327">
    <property type="entry name" value="VWA"/>
    <property type="match status" value="1"/>
</dbReference>
<proteinExistence type="predicted"/>
<dbReference type="SUPFAM" id="SSF53300">
    <property type="entry name" value="vWA-like"/>
    <property type="match status" value="1"/>
</dbReference>
<feature type="domain" description="VWFA" evidence="1">
    <location>
        <begin position="82"/>
        <end position="247"/>
    </location>
</feature>
<dbReference type="PANTHER" id="PTHR33608">
    <property type="entry name" value="BLL2464 PROTEIN"/>
    <property type="match status" value="1"/>
</dbReference>
<evidence type="ECO:0000259" key="1">
    <source>
        <dbReference type="SMART" id="SM00327"/>
    </source>
</evidence>
<evidence type="ECO:0000313" key="2">
    <source>
        <dbReference type="EMBL" id="GEP44360.1"/>
    </source>
</evidence>
<dbReference type="OrthoDB" id="9776116at2"/>
<protein>
    <recommendedName>
        <fullName evidence="1">VWFA domain-containing protein</fullName>
    </recommendedName>
</protein>
<dbReference type="Proteomes" id="UP000321577">
    <property type="component" value="Unassembled WGS sequence"/>
</dbReference>
<accession>A0A512MC92</accession>
<dbReference type="CDD" id="cd00198">
    <property type="entry name" value="vWFA"/>
    <property type="match status" value="1"/>
</dbReference>
<gene>
    <name evidence="2" type="ORF">BGE01nite_36510</name>
</gene>
<dbReference type="Gene3D" id="3.40.50.410">
    <property type="entry name" value="von Willebrand factor, type A domain"/>
    <property type="match status" value="1"/>
</dbReference>
<dbReference type="EMBL" id="BKAG01000029">
    <property type="protein sequence ID" value="GEP44360.1"/>
    <property type="molecule type" value="Genomic_DNA"/>
</dbReference>
<reference evidence="2 3" key="1">
    <citation type="submission" date="2019-07" db="EMBL/GenBank/DDBJ databases">
        <title>Whole genome shotgun sequence of Brevifollis gellanilyticus NBRC 108608.</title>
        <authorList>
            <person name="Hosoyama A."/>
            <person name="Uohara A."/>
            <person name="Ohji S."/>
            <person name="Ichikawa N."/>
        </authorList>
    </citation>
    <scope>NUCLEOTIDE SEQUENCE [LARGE SCALE GENOMIC DNA]</scope>
    <source>
        <strain evidence="2 3">NBRC 108608</strain>
    </source>
</reference>
<dbReference type="PANTHER" id="PTHR33608:SF7">
    <property type="entry name" value="DUF58 DOMAIN-CONTAINING PROTEIN"/>
    <property type="match status" value="1"/>
</dbReference>
<name>A0A512MC92_9BACT</name>
<dbReference type="InterPro" id="IPR036465">
    <property type="entry name" value="vWFA_dom_sf"/>
</dbReference>
<dbReference type="RefSeq" id="WP_146852235.1">
    <property type="nucleotide sequence ID" value="NZ_BKAG01000029.1"/>
</dbReference>
<evidence type="ECO:0000313" key="3">
    <source>
        <dbReference type="Proteomes" id="UP000321577"/>
    </source>
</evidence>
<sequence length="297" mass="34359">MAALSDILHAEDITSLQHLQLFARTVVEGFTTGHHASPHKGFSVEFRQHRPYVHGDDIRRLDWKIFGRADRFYIREYDEETNLRATLVLDASGSMAYRGTKGVLKYDYARKLAAAMAYLLMSQQDAVGLITFDTKIREFIPNRTKITHLHHLLETMIKTTPGKETTLAPVLESLAQRLKRRGLVIIISDFFDDPAAILKSIGVLRKQGHEIIAIQLWDRDELEFPFGQWSRFENLEKDDDFLLLDPATVRQRYLEVRNAFQDQLKEGFRKHQVDFLPLPTDEPHSAALRSYLALRMR</sequence>
<organism evidence="2 3">
    <name type="scientific">Brevifollis gellanilyticus</name>
    <dbReference type="NCBI Taxonomy" id="748831"/>
    <lineage>
        <taxon>Bacteria</taxon>
        <taxon>Pseudomonadati</taxon>
        <taxon>Verrucomicrobiota</taxon>
        <taxon>Verrucomicrobiia</taxon>
        <taxon>Verrucomicrobiales</taxon>
        <taxon>Verrucomicrobiaceae</taxon>
    </lineage>
</organism>